<dbReference type="PROSITE" id="PS52029">
    <property type="entry name" value="LD_TPASE"/>
    <property type="match status" value="1"/>
</dbReference>
<evidence type="ECO:0000256" key="5">
    <source>
        <dbReference type="ARBA" id="ARBA00022801"/>
    </source>
</evidence>
<dbReference type="GO" id="GO:0008360">
    <property type="term" value="P:regulation of cell shape"/>
    <property type="evidence" value="ECO:0007669"/>
    <property type="project" value="UniProtKB-KW"/>
</dbReference>
<dbReference type="InterPro" id="IPR038063">
    <property type="entry name" value="Transpep_catalytic_dom"/>
</dbReference>
<dbReference type="AlphaFoldDB" id="A0A3B0Y813"/>
<dbReference type="UniPathway" id="UPA00219"/>
<reference evidence="10" key="1">
    <citation type="submission" date="2018-06" db="EMBL/GenBank/DDBJ databases">
        <authorList>
            <person name="Zhirakovskaya E."/>
        </authorList>
    </citation>
    <scope>NUCLEOTIDE SEQUENCE</scope>
</reference>
<dbReference type="GO" id="GO:0005576">
    <property type="term" value="C:extracellular region"/>
    <property type="evidence" value="ECO:0007669"/>
    <property type="project" value="TreeGrafter"/>
</dbReference>
<dbReference type="EMBL" id="UOFI01000056">
    <property type="protein sequence ID" value="VAW64516.1"/>
    <property type="molecule type" value="Genomic_DNA"/>
</dbReference>
<gene>
    <name evidence="10" type="ORF">MNBD_GAMMA09-920</name>
</gene>
<evidence type="ECO:0000259" key="9">
    <source>
        <dbReference type="PROSITE" id="PS52029"/>
    </source>
</evidence>
<keyword evidence="5" id="KW-0378">Hydrolase</keyword>
<dbReference type="InterPro" id="IPR050979">
    <property type="entry name" value="LD-transpeptidase"/>
</dbReference>
<comment type="similarity">
    <text evidence="2">Belongs to the YkuD family.</text>
</comment>
<keyword evidence="3" id="KW-0328">Glycosyltransferase</keyword>
<sequence length="164" mass="17994">MTKVSYIVVKIDQQRLYCFGVNDSILYEYPVSTSVNGTGNQNNSFKTPLGVHSIAQKIGEGCAINEVFIGRQPTGVLDELIGAGKTLPEDIISSRILWLRGMQPGVNQGEGIDSYQRYIYIHGTAEEKKLGIPASHGCVRMGNKDIIELFGLVDEGCKVDIRES</sequence>
<keyword evidence="7" id="KW-0573">Peptidoglycan synthesis</keyword>
<protein>
    <submittedName>
        <fullName evidence="10">Conserved domain protein</fullName>
    </submittedName>
</protein>
<accession>A0A3B0Y813</accession>
<evidence type="ECO:0000256" key="7">
    <source>
        <dbReference type="ARBA" id="ARBA00022984"/>
    </source>
</evidence>
<dbReference type="GO" id="GO:0071972">
    <property type="term" value="F:peptidoglycan L,D-transpeptidase activity"/>
    <property type="evidence" value="ECO:0007669"/>
    <property type="project" value="TreeGrafter"/>
</dbReference>
<evidence type="ECO:0000256" key="3">
    <source>
        <dbReference type="ARBA" id="ARBA00022676"/>
    </source>
</evidence>
<dbReference type="Gene3D" id="2.40.440.10">
    <property type="entry name" value="L,D-transpeptidase catalytic domain-like"/>
    <property type="match status" value="1"/>
</dbReference>
<dbReference type="SUPFAM" id="SSF141523">
    <property type="entry name" value="L,D-transpeptidase catalytic domain-like"/>
    <property type="match status" value="1"/>
</dbReference>
<dbReference type="GO" id="GO:0018104">
    <property type="term" value="P:peptidoglycan-protein cross-linking"/>
    <property type="evidence" value="ECO:0007669"/>
    <property type="project" value="TreeGrafter"/>
</dbReference>
<evidence type="ECO:0000256" key="4">
    <source>
        <dbReference type="ARBA" id="ARBA00022679"/>
    </source>
</evidence>
<dbReference type="GO" id="GO:0016757">
    <property type="term" value="F:glycosyltransferase activity"/>
    <property type="evidence" value="ECO:0007669"/>
    <property type="project" value="UniProtKB-KW"/>
</dbReference>
<evidence type="ECO:0000313" key="10">
    <source>
        <dbReference type="EMBL" id="VAW64516.1"/>
    </source>
</evidence>
<dbReference type="PANTHER" id="PTHR30582">
    <property type="entry name" value="L,D-TRANSPEPTIDASE"/>
    <property type="match status" value="1"/>
</dbReference>
<dbReference type="Pfam" id="PF03734">
    <property type="entry name" value="YkuD"/>
    <property type="match status" value="1"/>
</dbReference>
<evidence type="ECO:0000256" key="1">
    <source>
        <dbReference type="ARBA" id="ARBA00004752"/>
    </source>
</evidence>
<dbReference type="PANTHER" id="PTHR30582:SF24">
    <property type="entry name" value="L,D-TRANSPEPTIDASE ERFK_SRFK-RELATED"/>
    <property type="match status" value="1"/>
</dbReference>
<organism evidence="10">
    <name type="scientific">hydrothermal vent metagenome</name>
    <dbReference type="NCBI Taxonomy" id="652676"/>
    <lineage>
        <taxon>unclassified sequences</taxon>
        <taxon>metagenomes</taxon>
        <taxon>ecological metagenomes</taxon>
    </lineage>
</organism>
<dbReference type="GO" id="GO:0071555">
    <property type="term" value="P:cell wall organization"/>
    <property type="evidence" value="ECO:0007669"/>
    <property type="project" value="UniProtKB-KW"/>
</dbReference>
<keyword evidence="4" id="KW-0808">Transferase</keyword>
<evidence type="ECO:0000256" key="6">
    <source>
        <dbReference type="ARBA" id="ARBA00022960"/>
    </source>
</evidence>
<evidence type="ECO:0000256" key="2">
    <source>
        <dbReference type="ARBA" id="ARBA00005992"/>
    </source>
</evidence>
<keyword evidence="8" id="KW-0961">Cell wall biogenesis/degradation</keyword>
<feature type="domain" description="L,D-TPase catalytic" evidence="9">
    <location>
        <begin position="5"/>
        <end position="162"/>
    </location>
</feature>
<keyword evidence="6" id="KW-0133">Cell shape</keyword>
<dbReference type="InterPro" id="IPR005490">
    <property type="entry name" value="LD_TPept_cat_dom"/>
</dbReference>
<comment type="pathway">
    <text evidence="1">Cell wall biogenesis; peptidoglycan biosynthesis.</text>
</comment>
<proteinExistence type="inferred from homology"/>
<dbReference type="CDD" id="cd16913">
    <property type="entry name" value="YkuD_like"/>
    <property type="match status" value="1"/>
</dbReference>
<name>A0A3B0Y813_9ZZZZ</name>
<evidence type="ECO:0000256" key="8">
    <source>
        <dbReference type="ARBA" id="ARBA00023316"/>
    </source>
</evidence>